<evidence type="ECO:0000256" key="4">
    <source>
        <dbReference type="ARBA" id="ARBA00023054"/>
    </source>
</evidence>
<dbReference type="EnsemblMetazoa" id="CLYHEMT024965.1">
    <property type="protein sequence ID" value="CLYHEMP024965.1"/>
    <property type="gene ID" value="CLYHEMG024965"/>
</dbReference>
<organism evidence="8 9">
    <name type="scientific">Clytia hemisphaerica</name>
    <dbReference type="NCBI Taxonomy" id="252671"/>
    <lineage>
        <taxon>Eukaryota</taxon>
        <taxon>Metazoa</taxon>
        <taxon>Cnidaria</taxon>
        <taxon>Hydrozoa</taxon>
        <taxon>Hydroidolina</taxon>
        <taxon>Leptothecata</taxon>
        <taxon>Obeliida</taxon>
        <taxon>Clytiidae</taxon>
        <taxon>Clytia</taxon>
    </lineage>
</organism>
<evidence type="ECO:0000256" key="3">
    <source>
        <dbReference type="ARBA" id="ARBA00022729"/>
    </source>
</evidence>
<keyword evidence="4" id="KW-0175">Coiled coil</keyword>
<evidence type="ECO:0000259" key="7">
    <source>
        <dbReference type="PROSITE" id="PS51406"/>
    </source>
</evidence>
<evidence type="ECO:0000256" key="5">
    <source>
        <dbReference type="ARBA" id="ARBA00023157"/>
    </source>
</evidence>
<sequence length="250" mass="29020">MYIIMLKLSLFGIKLSLIIIQVMLNPQFASAKKLITIGENRKTSLTPFHTMHTVKSQQCFSRCHYDKKCYSMEIIQTTLYHCNFYDRGLKLTDLNAESPDTKVYLQVRDCQDLYNLGIRHYGSYEMSLFGDSTEYLVPCHFDSDGGWIVFQRHIDGRVDFNRGWDDYKNGFGDFKGSFWLGNELLHKITNHQKQQTKIEISSFSGASTTVKYGSFKINDENNKYQLQVSGLMNGGLNVFETQYNMRFTTF</sequence>
<keyword evidence="3" id="KW-0732">Signal</keyword>
<dbReference type="Pfam" id="PF00147">
    <property type="entry name" value="Fibrinogen_C"/>
    <property type="match status" value="1"/>
</dbReference>
<reference evidence="8" key="1">
    <citation type="submission" date="2021-01" db="UniProtKB">
        <authorList>
            <consortium name="EnsemblMetazoa"/>
        </authorList>
    </citation>
    <scope>IDENTIFICATION</scope>
</reference>
<dbReference type="AlphaFoldDB" id="A0A7M5XL94"/>
<dbReference type="PANTHER" id="PTHR47221:SF6">
    <property type="entry name" value="FIBRINOGEN ALPHA CHAIN"/>
    <property type="match status" value="1"/>
</dbReference>
<evidence type="ECO:0000256" key="2">
    <source>
        <dbReference type="ARBA" id="ARBA00022525"/>
    </source>
</evidence>
<dbReference type="GO" id="GO:0030674">
    <property type="term" value="F:protein-macromolecule adaptor activity"/>
    <property type="evidence" value="ECO:0007669"/>
    <property type="project" value="TreeGrafter"/>
</dbReference>
<keyword evidence="9" id="KW-1185">Reference proteome</keyword>
<evidence type="ECO:0000313" key="8">
    <source>
        <dbReference type="EnsemblMetazoa" id="CLYHEMP024965.1"/>
    </source>
</evidence>
<dbReference type="SUPFAM" id="SSF56496">
    <property type="entry name" value="Fibrinogen C-terminal domain-like"/>
    <property type="match status" value="1"/>
</dbReference>
<dbReference type="GO" id="GO:0005201">
    <property type="term" value="F:extracellular matrix structural constituent"/>
    <property type="evidence" value="ECO:0007669"/>
    <property type="project" value="TreeGrafter"/>
</dbReference>
<evidence type="ECO:0000256" key="6">
    <source>
        <dbReference type="ARBA" id="ARBA00023180"/>
    </source>
</evidence>
<dbReference type="SMART" id="SM00186">
    <property type="entry name" value="FBG"/>
    <property type="match status" value="1"/>
</dbReference>
<dbReference type="GO" id="GO:0034116">
    <property type="term" value="P:positive regulation of heterotypic cell-cell adhesion"/>
    <property type="evidence" value="ECO:0007669"/>
    <property type="project" value="TreeGrafter"/>
</dbReference>
<protein>
    <recommendedName>
        <fullName evidence="7">Fibrinogen C-terminal domain-containing protein</fullName>
    </recommendedName>
</protein>
<dbReference type="InterPro" id="IPR002181">
    <property type="entry name" value="Fibrinogen_a/b/g_C_dom"/>
</dbReference>
<dbReference type="InterPro" id="IPR037579">
    <property type="entry name" value="FIB_ANG-like"/>
</dbReference>
<proteinExistence type="predicted"/>
<name>A0A7M5XL94_9CNID</name>
<evidence type="ECO:0000313" key="9">
    <source>
        <dbReference type="Proteomes" id="UP000594262"/>
    </source>
</evidence>
<dbReference type="PROSITE" id="PS51406">
    <property type="entry name" value="FIBRINOGEN_C_2"/>
    <property type="match status" value="1"/>
</dbReference>
<evidence type="ECO:0000256" key="1">
    <source>
        <dbReference type="ARBA" id="ARBA00004613"/>
    </source>
</evidence>
<dbReference type="GO" id="GO:0005577">
    <property type="term" value="C:fibrinogen complex"/>
    <property type="evidence" value="ECO:0007669"/>
    <property type="project" value="TreeGrafter"/>
</dbReference>
<keyword evidence="5" id="KW-1015">Disulfide bond</keyword>
<keyword evidence="6" id="KW-0325">Glycoprotein</keyword>
<comment type="subcellular location">
    <subcellularLocation>
        <location evidence="1">Secreted</location>
    </subcellularLocation>
</comment>
<accession>A0A7M5XL94</accession>
<dbReference type="InterPro" id="IPR036056">
    <property type="entry name" value="Fibrinogen-like_C"/>
</dbReference>
<dbReference type="Proteomes" id="UP000594262">
    <property type="component" value="Unplaced"/>
</dbReference>
<dbReference type="InterPro" id="IPR014716">
    <property type="entry name" value="Fibrinogen_a/b/g_C_1"/>
</dbReference>
<dbReference type="Gene3D" id="3.90.215.10">
    <property type="entry name" value="Gamma Fibrinogen, chain A, domain 1"/>
    <property type="match status" value="1"/>
</dbReference>
<dbReference type="OrthoDB" id="6275059at2759"/>
<feature type="domain" description="Fibrinogen C-terminal" evidence="7">
    <location>
        <begin position="101"/>
        <end position="250"/>
    </location>
</feature>
<keyword evidence="2" id="KW-0964">Secreted</keyword>
<dbReference type="PANTHER" id="PTHR47221">
    <property type="entry name" value="FIBRINOGEN ALPHA CHAIN"/>
    <property type="match status" value="1"/>
</dbReference>